<dbReference type="PANTHER" id="PTHR24253">
    <property type="entry name" value="TRANSMEMBRANE PROTEASE SERINE"/>
    <property type="match status" value="1"/>
</dbReference>
<dbReference type="PROSITE" id="PS00134">
    <property type="entry name" value="TRYPSIN_HIS"/>
    <property type="match status" value="1"/>
</dbReference>
<dbReference type="FunFam" id="2.40.10.10:FF:000024">
    <property type="entry name" value="Serine protease 53"/>
    <property type="match status" value="1"/>
</dbReference>
<dbReference type="Ensembl" id="ENSEAST00005009084.1">
    <property type="protein sequence ID" value="ENSEASP00005008335.1"/>
    <property type="gene ID" value="ENSEASG00005006011.1"/>
</dbReference>
<sequence>MQRRWEGGRKGRLSPFGWEPQPLSWDTPDLCLALPPTPSPVATHFNSSLCPQAACQGLSTFCSSHLSLADHSPGLSPQVSLPPAAQPRVRLSIPGPCGRQTIHSLVMGGQESVHGRWPWMGSLRLPKGHHCGGTLLNHRWVLSAAHCFVKNNDPYEWTVQFGELSAAPSLWNLQAYQNRYQVQEIVLSPLYLGTSAYDIALLKLSSSYIQPVCVQASSSEFQNRNNCWVTGWGDSLPLPFQEVEVAIINNSRCNYLFGQPSIFRGVGEDMICAGAEEGGIDSCRGDSGGPVVCQKNGLWIQVGIVSGGSGCGRPNRPGIYTNVSRYFSWMQTLVGRSTPKPDPTQLLLPLALLWAAPLLQLAVRT</sequence>
<dbReference type="InterPro" id="IPR001254">
    <property type="entry name" value="Trypsin_dom"/>
</dbReference>
<dbReference type="GO" id="GO:0004252">
    <property type="term" value="F:serine-type endopeptidase activity"/>
    <property type="evidence" value="ECO:0007669"/>
    <property type="project" value="InterPro"/>
</dbReference>
<keyword evidence="2" id="KW-0732">Signal</keyword>
<evidence type="ECO:0000256" key="5">
    <source>
        <dbReference type="RuleBase" id="RU363034"/>
    </source>
</evidence>
<dbReference type="Pfam" id="PF00089">
    <property type="entry name" value="Trypsin"/>
    <property type="match status" value="1"/>
</dbReference>
<name>A0A8C4L9A6_EQUAS</name>
<dbReference type="GO" id="GO:0006508">
    <property type="term" value="P:proteolysis"/>
    <property type="evidence" value="ECO:0007669"/>
    <property type="project" value="UniProtKB-KW"/>
</dbReference>
<dbReference type="PRINTS" id="PR00722">
    <property type="entry name" value="CHYMOTRYPSIN"/>
</dbReference>
<evidence type="ECO:0000256" key="2">
    <source>
        <dbReference type="ARBA" id="ARBA00022729"/>
    </source>
</evidence>
<evidence type="ECO:0000256" key="3">
    <source>
        <dbReference type="ARBA" id="ARBA00022801"/>
    </source>
</evidence>
<dbReference type="InterPro" id="IPR001314">
    <property type="entry name" value="Peptidase_S1A"/>
</dbReference>
<dbReference type="CDD" id="cd00190">
    <property type="entry name" value="Tryp_SPc"/>
    <property type="match status" value="1"/>
</dbReference>
<proteinExistence type="predicted"/>
<dbReference type="PROSITE" id="PS00135">
    <property type="entry name" value="TRYPSIN_SER"/>
    <property type="match status" value="1"/>
</dbReference>
<dbReference type="InterPro" id="IPR043504">
    <property type="entry name" value="Peptidase_S1_PA_chymotrypsin"/>
</dbReference>
<dbReference type="InterPro" id="IPR033116">
    <property type="entry name" value="TRYPSIN_SER"/>
</dbReference>
<dbReference type="Gene3D" id="2.40.10.10">
    <property type="entry name" value="Trypsin-like serine proteases"/>
    <property type="match status" value="1"/>
</dbReference>
<evidence type="ECO:0000259" key="6">
    <source>
        <dbReference type="PROSITE" id="PS50240"/>
    </source>
</evidence>
<keyword evidence="5" id="KW-0720">Serine protease</keyword>
<evidence type="ECO:0000313" key="7">
    <source>
        <dbReference type="Ensembl" id="ENSEASP00005008335.1"/>
    </source>
</evidence>
<dbReference type="SUPFAM" id="SSF50494">
    <property type="entry name" value="Trypsin-like serine proteases"/>
    <property type="match status" value="1"/>
</dbReference>
<dbReference type="SMART" id="SM00020">
    <property type="entry name" value="Tryp_SPc"/>
    <property type="match status" value="1"/>
</dbReference>
<protein>
    <recommendedName>
        <fullName evidence="6">Peptidase S1 domain-containing protein</fullName>
    </recommendedName>
</protein>
<keyword evidence="1 5" id="KW-0645">Protease</keyword>
<feature type="domain" description="Peptidase S1" evidence="6">
    <location>
        <begin position="106"/>
        <end position="335"/>
    </location>
</feature>
<dbReference type="AlphaFoldDB" id="A0A8C4L9A6"/>
<organism evidence="7">
    <name type="scientific">Equus asinus asinus</name>
    <dbReference type="NCBI Taxonomy" id="83772"/>
    <lineage>
        <taxon>Eukaryota</taxon>
        <taxon>Metazoa</taxon>
        <taxon>Chordata</taxon>
        <taxon>Craniata</taxon>
        <taxon>Vertebrata</taxon>
        <taxon>Euteleostomi</taxon>
        <taxon>Mammalia</taxon>
        <taxon>Eutheria</taxon>
        <taxon>Laurasiatheria</taxon>
        <taxon>Perissodactyla</taxon>
        <taxon>Equidae</taxon>
        <taxon>Equus</taxon>
    </lineage>
</organism>
<dbReference type="PANTHER" id="PTHR24253:SF79">
    <property type="entry name" value="SERINE PROTEASE 41"/>
    <property type="match status" value="1"/>
</dbReference>
<keyword evidence="4" id="KW-1015">Disulfide bond</keyword>
<dbReference type="InterPro" id="IPR018114">
    <property type="entry name" value="TRYPSIN_HIS"/>
</dbReference>
<evidence type="ECO:0000256" key="4">
    <source>
        <dbReference type="ARBA" id="ARBA00023157"/>
    </source>
</evidence>
<dbReference type="InterPro" id="IPR009003">
    <property type="entry name" value="Peptidase_S1_PA"/>
</dbReference>
<evidence type="ECO:0000256" key="1">
    <source>
        <dbReference type="ARBA" id="ARBA00022670"/>
    </source>
</evidence>
<keyword evidence="3 5" id="KW-0378">Hydrolase</keyword>
<dbReference type="PROSITE" id="PS50240">
    <property type="entry name" value="TRYPSIN_DOM"/>
    <property type="match status" value="1"/>
</dbReference>
<accession>A0A8C4L9A6</accession>
<reference evidence="7" key="1">
    <citation type="submission" date="2023-03" db="UniProtKB">
        <authorList>
            <consortium name="Ensembl"/>
        </authorList>
    </citation>
    <scope>IDENTIFICATION</scope>
</reference>